<proteinExistence type="predicted"/>
<evidence type="ECO:0000313" key="2">
    <source>
        <dbReference type="EMBL" id="UXX80057.1"/>
    </source>
</evidence>
<accession>A0ABY6D1L4</accession>
<protein>
    <submittedName>
        <fullName evidence="2">Uncharacterized protein</fullName>
    </submittedName>
</protein>
<gene>
    <name evidence="2" type="ORF">N7E81_02920</name>
</gene>
<organism evidence="2 3">
    <name type="scientific">Reichenbachiella carrageenanivorans</name>
    <dbReference type="NCBI Taxonomy" id="2979869"/>
    <lineage>
        <taxon>Bacteria</taxon>
        <taxon>Pseudomonadati</taxon>
        <taxon>Bacteroidota</taxon>
        <taxon>Cytophagia</taxon>
        <taxon>Cytophagales</taxon>
        <taxon>Reichenbachiellaceae</taxon>
        <taxon>Reichenbachiella</taxon>
    </lineage>
</organism>
<keyword evidence="1" id="KW-0812">Transmembrane</keyword>
<sequence length="216" mass="24961">MKDGNFLRDRVNTLSKYLNVTTDAFSLKQAKNREDIASQALILLKKDNELLRSFLFNVYYERLERSFLMNFFPEKNSIGKNEAIEKLLPYECANERLKILEKETDLMLPGLVLPKLNFIIMLLLFAIPLLAVILYIVFNMGVFAAISSILKLGFFAFIIFLPYVIAKVSFPNFFVPSVFSGIETFEDFVQDSVIDNLYLYDDSNDENLKKEIFSLV</sequence>
<feature type="transmembrane region" description="Helical" evidence="1">
    <location>
        <begin position="144"/>
        <end position="165"/>
    </location>
</feature>
<reference evidence="2" key="1">
    <citation type="submission" date="2022-10" db="EMBL/GenBank/DDBJ databases">
        <title>Comparative genomics and taxonomic characterization of three novel marine species of genus Reichenbachiella exhibiting antioxidant and polysaccharide degradation activities.</title>
        <authorList>
            <person name="Muhammad N."/>
            <person name="Lee Y.-J."/>
            <person name="Ko J."/>
            <person name="Kim S.-G."/>
        </authorList>
    </citation>
    <scope>NUCLEOTIDE SEQUENCE</scope>
    <source>
        <strain evidence="2">Wsw4-B4</strain>
    </source>
</reference>
<dbReference type="EMBL" id="CP106735">
    <property type="protein sequence ID" value="UXX80057.1"/>
    <property type="molecule type" value="Genomic_DNA"/>
</dbReference>
<dbReference type="RefSeq" id="WP_263051787.1">
    <property type="nucleotide sequence ID" value="NZ_CP106735.1"/>
</dbReference>
<keyword evidence="1" id="KW-1133">Transmembrane helix</keyword>
<feature type="transmembrane region" description="Helical" evidence="1">
    <location>
        <begin position="116"/>
        <end position="138"/>
    </location>
</feature>
<evidence type="ECO:0000256" key="1">
    <source>
        <dbReference type="SAM" id="Phobius"/>
    </source>
</evidence>
<evidence type="ECO:0000313" key="3">
    <source>
        <dbReference type="Proteomes" id="UP001062165"/>
    </source>
</evidence>
<dbReference type="Proteomes" id="UP001062165">
    <property type="component" value="Chromosome"/>
</dbReference>
<name>A0ABY6D1L4_9BACT</name>
<keyword evidence="3" id="KW-1185">Reference proteome</keyword>
<keyword evidence="1" id="KW-0472">Membrane</keyword>